<dbReference type="RefSeq" id="WP_219727203.1">
    <property type="nucleotide sequence ID" value="NZ_BAOJ01000233.1"/>
</dbReference>
<gene>
    <name evidence="1" type="ORF">VSA01S_31910</name>
</gene>
<accession>A0A511QIE7</accession>
<organism evidence="1 2">
    <name type="scientific">Vibrio sagamiensis NBRC 104589</name>
    <dbReference type="NCBI Taxonomy" id="1219064"/>
    <lineage>
        <taxon>Bacteria</taxon>
        <taxon>Pseudomonadati</taxon>
        <taxon>Pseudomonadota</taxon>
        <taxon>Gammaproteobacteria</taxon>
        <taxon>Vibrionales</taxon>
        <taxon>Vibrionaceae</taxon>
        <taxon>Vibrio</taxon>
    </lineage>
</organism>
<proteinExistence type="predicted"/>
<evidence type="ECO:0000313" key="1">
    <source>
        <dbReference type="EMBL" id="GEM77079.1"/>
    </source>
</evidence>
<sequence length="54" mass="6130">MPPKEELNSLGNFWQALGDKPRMVLNYSVTLPIELEIAQAGKKSVKKTELEMKK</sequence>
<reference evidence="1 2" key="1">
    <citation type="submission" date="2019-07" db="EMBL/GenBank/DDBJ databases">
        <title>Whole genome shotgun sequence of Vibrio sagamiensis NBRC 104589.</title>
        <authorList>
            <person name="Hosoyama A."/>
            <person name="Uohara A."/>
            <person name="Ohji S."/>
            <person name="Ichikawa N."/>
        </authorList>
    </citation>
    <scope>NUCLEOTIDE SEQUENCE [LARGE SCALE GENOMIC DNA]</scope>
    <source>
        <strain evidence="1 2">NBRC 104589</strain>
    </source>
</reference>
<dbReference type="Proteomes" id="UP000321922">
    <property type="component" value="Unassembled WGS sequence"/>
</dbReference>
<evidence type="ECO:0000313" key="2">
    <source>
        <dbReference type="Proteomes" id="UP000321922"/>
    </source>
</evidence>
<protein>
    <submittedName>
        <fullName evidence="1">Uncharacterized protein</fullName>
    </submittedName>
</protein>
<dbReference type="EMBL" id="BJXJ01000039">
    <property type="protein sequence ID" value="GEM77079.1"/>
    <property type="molecule type" value="Genomic_DNA"/>
</dbReference>
<name>A0A511QIE7_9VIBR</name>
<dbReference type="AlphaFoldDB" id="A0A511QIE7"/>
<comment type="caution">
    <text evidence="1">The sequence shown here is derived from an EMBL/GenBank/DDBJ whole genome shotgun (WGS) entry which is preliminary data.</text>
</comment>
<keyword evidence="2" id="KW-1185">Reference proteome</keyword>